<feature type="domain" description="TonB-dependent receptor plug" evidence="16">
    <location>
        <begin position="44"/>
        <end position="153"/>
    </location>
</feature>
<evidence type="ECO:0000256" key="14">
    <source>
        <dbReference type="SAM" id="SignalP"/>
    </source>
</evidence>
<dbReference type="SUPFAM" id="SSF56935">
    <property type="entry name" value="Porins"/>
    <property type="match status" value="1"/>
</dbReference>
<evidence type="ECO:0000256" key="5">
    <source>
        <dbReference type="ARBA" id="ARBA00022729"/>
    </source>
</evidence>
<dbReference type="InterPro" id="IPR037066">
    <property type="entry name" value="Plug_dom_sf"/>
</dbReference>
<proteinExistence type="inferred from homology"/>
<evidence type="ECO:0000256" key="11">
    <source>
        <dbReference type="PROSITE-ProRule" id="PRU10144"/>
    </source>
</evidence>
<keyword evidence="6" id="KW-0406">Ion transport</keyword>
<dbReference type="GO" id="GO:0044718">
    <property type="term" value="P:siderophore transmembrane transport"/>
    <property type="evidence" value="ECO:0007669"/>
    <property type="project" value="TreeGrafter"/>
</dbReference>
<dbReference type="AlphaFoldDB" id="A0A2S9VG30"/>
<dbReference type="CDD" id="cd01347">
    <property type="entry name" value="ligand_gated_channel"/>
    <property type="match status" value="1"/>
</dbReference>
<keyword evidence="5 14" id="KW-0732">Signal</keyword>
<dbReference type="Proteomes" id="UP000238949">
    <property type="component" value="Unassembled WGS sequence"/>
</dbReference>
<feature type="region of interest" description="Disordered" evidence="13">
    <location>
        <begin position="103"/>
        <end position="123"/>
    </location>
</feature>
<keyword evidence="18" id="KW-1185">Reference proteome</keyword>
<keyword evidence="8 10" id="KW-0472">Membrane</keyword>
<organism evidence="17 18">
    <name type="scientific">Alteromonas alba</name>
    <dbReference type="NCBI Taxonomy" id="2079529"/>
    <lineage>
        <taxon>Bacteria</taxon>
        <taxon>Pseudomonadati</taxon>
        <taxon>Pseudomonadota</taxon>
        <taxon>Gammaproteobacteria</taxon>
        <taxon>Alteromonadales</taxon>
        <taxon>Alteromonadaceae</taxon>
        <taxon>Alteromonas/Salinimonas group</taxon>
        <taxon>Alteromonas</taxon>
    </lineage>
</organism>
<evidence type="ECO:0000256" key="7">
    <source>
        <dbReference type="ARBA" id="ARBA00023077"/>
    </source>
</evidence>
<comment type="subcellular location">
    <subcellularLocation>
        <location evidence="1 10">Cell outer membrane</location>
        <topology evidence="1 10">Multi-pass membrane protein</topology>
    </subcellularLocation>
</comment>
<dbReference type="InterPro" id="IPR039426">
    <property type="entry name" value="TonB-dep_rcpt-like"/>
</dbReference>
<dbReference type="NCBIfam" id="NF010010">
    <property type="entry name" value="PRK13483.1"/>
    <property type="match status" value="1"/>
</dbReference>
<dbReference type="PANTHER" id="PTHR30069:SF53">
    <property type="entry name" value="COLICIN I RECEPTOR-RELATED"/>
    <property type="match status" value="1"/>
</dbReference>
<evidence type="ECO:0000256" key="6">
    <source>
        <dbReference type="ARBA" id="ARBA00023065"/>
    </source>
</evidence>
<evidence type="ECO:0000259" key="15">
    <source>
        <dbReference type="Pfam" id="PF00593"/>
    </source>
</evidence>
<keyword evidence="4 10" id="KW-0812">Transmembrane</keyword>
<dbReference type="Gene3D" id="2.40.170.20">
    <property type="entry name" value="TonB-dependent receptor, beta-barrel domain"/>
    <property type="match status" value="1"/>
</dbReference>
<keyword evidence="2 10" id="KW-0813">Transport</keyword>
<dbReference type="OrthoDB" id="9764669at2"/>
<name>A0A2S9VG30_9ALTE</name>
<evidence type="ECO:0000256" key="13">
    <source>
        <dbReference type="SAM" id="MobiDB-lite"/>
    </source>
</evidence>
<dbReference type="InterPro" id="IPR010917">
    <property type="entry name" value="TonB_rcpt_CS"/>
</dbReference>
<feature type="signal peptide" evidence="14">
    <location>
        <begin position="1"/>
        <end position="21"/>
    </location>
</feature>
<sequence length="656" mass="72551">MQLNKMSLALCCAFVSSAVLAVSPDNEELEKIVVTASGTAQMLKEAPASISVLDKEDLSERFYRDLTDAMTDIPGVIVTGGGDREDISLRGMGSQYTLILVDGQRQSSRETRPNSDGPGVEGAWIPPLSAIERIEVIRGPMSSLYGSDAIGGVINIITSKTPDAWRGEVRLDATIQEDSDSGNQYQTTFFTAGSLIPGKLGLQLYGRYTQREEDNIVDGFRDRDHKNISAKLAFTPNDSHEFVFEATHTQQEINATLGKTVAPLAEGEECGRRGCPASSMTEYDRTNLSLSHTGYWGWATSQTYIKQDEFDNESRQMYVKNLDAQTMWTVPVNDTLSLSAGGAYFEEELNDLTSNQISELSLVDGHQWSVFAEGEWKIIKDFAITTGLRYDDDQNYGGQLSPRLYGVWQISSTTILKGGISTGFRAPNLRQTNPSWGQISRGGNIYGNPDLEAESSVSYELGLYQDFGKDTTVSATVFYNEFEDRITRIQCPTDLCTDGPNDFGSAPTTYINIDEAITQGFEMSVQAKLTKAIEFNANYTYTDSEQKTGQYAGSPLNQLPKHLVQTSLRWAINDMTSSWLRVHYRGEESQPTTGPSQDSLIAPSYTLADVGLNYGLTNDIKLGAGIYNLLDKNIGMEEYGYVEDGRRYWLSLAWSF</sequence>
<dbReference type="PROSITE" id="PS52016">
    <property type="entry name" value="TONB_DEPENDENT_REC_3"/>
    <property type="match status" value="1"/>
</dbReference>
<dbReference type="PROSITE" id="PS01156">
    <property type="entry name" value="TONB_DEPENDENT_REC_2"/>
    <property type="match status" value="1"/>
</dbReference>
<evidence type="ECO:0000313" key="17">
    <source>
        <dbReference type="EMBL" id="PRO75384.1"/>
    </source>
</evidence>
<evidence type="ECO:0000256" key="2">
    <source>
        <dbReference type="ARBA" id="ARBA00022448"/>
    </source>
</evidence>
<feature type="domain" description="TonB-dependent receptor-like beta-barrel" evidence="15">
    <location>
        <begin position="174"/>
        <end position="629"/>
    </location>
</feature>
<evidence type="ECO:0000256" key="10">
    <source>
        <dbReference type="PROSITE-ProRule" id="PRU01360"/>
    </source>
</evidence>
<protein>
    <submittedName>
        <fullName evidence="17">Ligand-gated channel protein</fullName>
    </submittedName>
</protein>
<evidence type="ECO:0000259" key="16">
    <source>
        <dbReference type="Pfam" id="PF07715"/>
    </source>
</evidence>
<dbReference type="GO" id="GO:0015344">
    <property type="term" value="F:siderophore uptake transmembrane transporter activity"/>
    <property type="evidence" value="ECO:0007669"/>
    <property type="project" value="TreeGrafter"/>
</dbReference>
<dbReference type="InterPro" id="IPR000531">
    <property type="entry name" value="Beta-barrel_TonB"/>
</dbReference>
<gene>
    <name evidence="17" type="ORF">C6Y40_01490</name>
</gene>
<dbReference type="InterPro" id="IPR012910">
    <property type="entry name" value="Plug_dom"/>
</dbReference>
<dbReference type="Gene3D" id="2.170.130.10">
    <property type="entry name" value="TonB-dependent receptor, plug domain"/>
    <property type="match status" value="1"/>
</dbReference>
<dbReference type="GO" id="GO:0009279">
    <property type="term" value="C:cell outer membrane"/>
    <property type="evidence" value="ECO:0007669"/>
    <property type="project" value="UniProtKB-SubCell"/>
</dbReference>
<evidence type="ECO:0000256" key="9">
    <source>
        <dbReference type="ARBA" id="ARBA00023237"/>
    </source>
</evidence>
<dbReference type="EMBL" id="PVNP01000012">
    <property type="protein sequence ID" value="PRO75384.1"/>
    <property type="molecule type" value="Genomic_DNA"/>
</dbReference>
<comment type="similarity">
    <text evidence="10 12">Belongs to the TonB-dependent receptor family.</text>
</comment>
<evidence type="ECO:0000256" key="8">
    <source>
        <dbReference type="ARBA" id="ARBA00023136"/>
    </source>
</evidence>
<keyword evidence="7 12" id="KW-0798">TonB box</keyword>
<dbReference type="Pfam" id="PF00593">
    <property type="entry name" value="TonB_dep_Rec_b-barrel"/>
    <property type="match status" value="1"/>
</dbReference>
<evidence type="ECO:0000256" key="12">
    <source>
        <dbReference type="RuleBase" id="RU003357"/>
    </source>
</evidence>
<evidence type="ECO:0000256" key="3">
    <source>
        <dbReference type="ARBA" id="ARBA00022452"/>
    </source>
</evidence>
<keyword evidence="3 10" id="KW-1134">Transmembrane beta strand</keyword>
<dbReference type="RefSeq" id="WP_105932997.1">
    <property type="nucleotide sequence ID" value="NZ_PVNP01000012.1"/>
</dbReference>
<dbReference type="PANTHER" id="PTHR30069">
    <property type="entry name" value="TONB-DEPENDENT OUTER MEMBRANE RECEPTOR"/>
    <property type="match status" value="1"/>
</dbReference>
<reference evidence="18" key="1">
    <citation type="journal article" date="2020" name="Int. J. Syst. Evol. Microbiol.">
        <title>Alteromonas alba sp. nov., a marine bacterium isolated from the seawater of the West Pacific Ocean.</title>
        <authorList>
            <person name="Sun C."/>
            <person name="Wu Y.-H."/>
            <person name="Xamxidin M."/>
            <person name="Cheng H."/>
            <person name="Xu X.-W."/>
        </authorList>
    </citation>
    <scope>NUCLEOTIDE SEQUENCE [LARGE SCALE GENOMIC DNA]</scope>
    <source>
        <strain evidence="18">190</strain>
    </source>
</reference>
<accession>A0A2S9VG30</accession>
<comment type="caution">
    <text evidence="17">The sequence shown here is derived from an EMBL/GenBank/DDBJ whole genome shotgun (WGS) entry which is preliminary data.</text>
</comment>
<evidence type="ECO:0000256" key="4">
    <source>
        <dbReference type="ARBA" id="ARBA00022692"/>
    </source>
</evidence>
<feature type="chain" id="PRO_5015684810" evidence="14">
    <location>
        <begin position="22"/>
        <end position="656"/>
    </location>
</feature>
<dbReference type="Pfam" id="PF07715">
    <property type="entry name" value="Plug"/>
    <property type="match status" value="1"/>
</dbReference>
<feature type="short sequence motif" description="TonB C-terminal box" evidence="11">
    <location>
        <begin position="639"/>
        <end position="656"/>
    </location>
</feature>
<evidence type="ECO:0000313" key="18">
    <source>
        <dbReference type="Proteomes" id="UP000238949"/>
    </source>
</evidence>
<dbReference type="InterPro" id="IPR036942">
    <property type="entry name" value="Beta-barrel_TonB_sf"/>
</dbReference>
<evidence type="ECO:0000256" key="1">
    <source>
        <dbReference type="ARBA" id="ARBA00004571"/>
    </source>
</evidence>
<keyword evidence="9 10" id="KW-0998">Cell outer membrane</keyword>